<organism evidence="2 3">
    <name type="scientific">Tanacetum coccineum</name>
    <dbReference type="NCBI Taxonomy" id="301880"/>
    <lineage>
        <taxon>Eukaryota</taxon>
        <taxon>Viridiplantae</taxon>
        <taxon>Streptophyta</taxon>
        <taxon>Embryophyta</taxon>
        <taxon>Tracheophyta</taxon>
        <taxon>Spermatophyta</taxon>
        <taxon>Magnoliopsida</taxon>
        <taxon>eudicotyledons</taxon>
        <taxon>Gunneridae</taxon>
        <taxon>Pentapetalae</taxon>
        <taxon>asterids</taxon>
        <taxon>campanulids</taxon>
        <taxon>Asterales</taxon>
        <taxon>Asteraceae</taxon>
        <taxon>Asteroideae</taxon>
        <taxon>Anthemideae</taxon>
        <taxon>Anthemidinae</taxon>
        <taxon>Tanacetum</taxon>
    </lineage>
</organism>
<reference evidence="2" key="1">
    <citation type="journal article" date="2022" name="Int. J. Mol. Sci.">
        <title>Draft Genome of Tanacetum Coccineum: Genomic Comparison of Closely Related Tanacetum-Family Plants.</title>
        <authorList>
            <person name="Yamashiro T."/>
            <person name="Shiraishi A."/>
            <person name="Nakayama K."/>
            <person name="Satake H."/>
        </authorList>
    </citation>
    <scope>NUCLEOTIDE SEQUENCE</scope>
</reference>
<dbReference type="Pfam" id="PF07727">
    <property type="entry name" value="RVT_2"/>
    <property type="match status" value="1"/>
</dbReference>
<gene>
    <name evidence="2" type="ORF">Tco_0877489</name>
</gene>
<accession>A0ABQ5BYP0</accession>
<protein>
    <submittedName>
        <fullName evidence="2">Retrovirus-related pol polyprotein from transposon TNT 1-94</fullName>
    </submittedName>
</protein>
<keyword evidence="3" id="KW-1185">Reference proteome</keyword>
<dbReference type="EMBL" id="BQNB010013666">
    <property type="protein sequence ID" value="GJT18783.1"/>
    <property type="molecule type" value="Genomic_DNA"/>
</dbReference>
<proteinExistence type="predicted"/>
<dbReference type="SUPFAM" id="SSF56672">
    <property type="entry name" value="DNA/RNA polymerases"/>
    <property type="match status" value="1"/>
</dbReference>
<name>A0ABQ5BYP0_9ASTR</name>
<dbReference type="Proteomes" id="UP001151760">
    <property type="component" value="Unassembled WGS sequence"/>
</dbReference>
<evidence type="ECO:0000259" key="1">
    <source>
        <dbReference type="Pfam" id="PF07727"/>
    </source>
</evidence>
<comment type="caution">
    <text evidence="2">The sequence shown here is derived from an EMBL/GenBank/DDBJ whole genome shotgun (WGS) entry which is preliminary data.</text>
</comment>
<feature type="domain" description="Reverse transcriptase Ty1/copia-type" evidence="1">
    <location>
        <begin position="12"/>
        <end position="175"/>
    </location>
</feature>
<evidence type="ECO:0000313" key="3">
    <source>
        <dbReference type="Proteomes" id="UP001151760"/>
    </source>
</evidence>
<dbReference type="InterPro" id="IPR043502">
    <property type="entry name" value="DNA/RNA_pol_sf"/>
</dbReference>
<dbReference type="InterPro" id="IPR013103">
    <property type="entry name" value="RVT_2"/>
</dbReference>
<sequence length="299" mass="34517">MPEELNEFQRLEVWELVPRLDKVMAITLKWIYKVKLDEIGGILKNKNRLVARGYRQEEGIDFDESFALVARLDAIRIFLAYAAHMNMIVFQIDVKMAFLNDILCEEVYVSQPDGFVDQDNPNHVYNLKKALYGLKQVPRVWYDLLSKFLLSQEFSKGTVDPTLFIRRQGKDILLISQSPRGIFLNQSKYALESLKKYGMESCDPVDTPMVGKSKLDADTQGKAIDPTHYRGMIGTLMYLTAKQMENGVVELYFVNTEYQLADIFIKALSRERIKFLINKLGMQSFMPETLKQLADEAEE</sequence>
<reference evidence="2" key="2">
    <citation type="submission" date="2022-01" db="EMBL/GenBank/DDBJ databases">
        <authorList>
            <person name="Yamashiro T."/>
            <person name="Shiraishi A."/>
            <person name="Satake H."/>
            <person name="Nakayama K."/>
        </authorList>
    </citation>
    <scope>NUCLEOTIDE SEQUENCE</scope>
</reference>
<evidence type="ECO:0000313" key="2">
    <source>
        <dbReference type="EMBL" id="GJT18783.1"/>
    </source>
</evidence>